<dbReference type="InterPro" id="IPR050987">
    <property type="entry name" value="AtrR-like"/>
</dbReference>
<proteinExistence type="predicted"/>
<dbReference type="CDD" id="cd12148">
    <property type="entry name" value="fungal_TF_MHR"/>
    <property type="match status" value="1"/>
</dbReference>
<evidence type="ECO:0000256" key="1">
    <source>
        <dbReference type="ARBA" id="ARBA00004123"/>
    </source>
</evidence>
<evidence type="ECO:0000313" key="8">
    <source>
        <dbReference type="Proteomes" id="UP000620104"/>
    </source>
</evidence>
<feature type="compositionally biased region" description="Basic and acidic residues" evidence="5">
    <location>
        <begin position="23"/>
        <end position="33"/>
    </location>
</feature>
<dbReference type="PROSITE" id="PS50048">
    <property type="entry name" value="ZN2_CY6_FUNGAL_2"/>
    <property type="match status" value="1"/>
</dbReference>
<dbReference type="SUPFAM" id="SSF57701">
    <property type="entry name" value="Zn2/Cys6 DNA-binding domain"/>
    <property type="match status" value="1"/>
</dbReference>
<keyword evidence="8" id="KW-1185">Reference proteome</keyword>
<dbReference type="AlphaFoldDB" id="A0A8H3TY24"/>
<evidence type="ECO:0000256" key="5">
    <source>
        <dbReference type="SAM" id="MobiDB-lite"/>
    </source>
</evidence>
<dbReference type="Pfam" id="PF00172">
    <property type="entry name" value="Zn_clus"/>
    <property type="match status" value="1"/>
</dbReference>
<dbReference type="SMART" id="SM00066">
    <property type="entry name" value="GAL4"/>
    <property type="match status" value="1"/>
</dbReference>
<evidence type="ECO:0000256" key="2">
    <source>
        <dbReference type="ARBA" id="ARBA00022723"/>
    </source>
</evidence>
<feature type="region of interest" description="Disordered" evidence="5">
    <location>
        <begin position="254"/>
        <end position="373"/>
    </location>
</feature>
<comment type="caution">
    <text evidence="7">The sequence shown here is derived from an EMBL/GenBank/DDBJ whole genome shotgun (WGS) entry which is preliminary data.</text>
</comment>
<keyword evidence="3" id="KW-0238">DNA-binding</keyword>
<keyword evidence="2" id="KW-0479">Metal-binding</keyword>
<dbReference type="CDD" id="cd00067">
    <property type="entry name" value="GAL4"/>
    <property type="match status" value="1"/>
</dbReference>
<evidence type="ECO:0000259" key="6">
    <source>
        <dbReference type="PROSITE" id="PS50048"/>
    </source>
</evidence>
<dbReference type="SMART" id="SM00906">
    <property type="entry name" value="Fungal_trans"/>
    <property type="match status" value="1"/>
</dbReference>
<feature type="compositionally biased region" description="Basic and acidic residues" evidence="5">
    <location>
        <begin position="313"/>
        <end position="322"/>
    </location>
</feature>
<protein>
    <recommendedName>
        <fullName evidence="6">Zn(2)-C6 fungal-type domain-containing protein</fullName>
    </recommendedName>
</protein>
<sequence>MHPPRKQRNEAGWLPDFHSGTSRRHDVSTDAIHKTYQGRQPSHEERYPQQPEYPPTSGPYARSLGRPYVDGNYMDDRGLEDLASGSSDVLHSLHHAWAEPRHLRDRLTSVGRWNMPSSASSYSIEPDRESYIEADERSYVATAPATQQEYLSQYHSAKEADDLPSNMGTSLGARRPRLEGPVRSATIAGDSLDPIAYSHSRHYAPPTSTYSPVQRSGHPFDQPMPLLQGESSTLPYHSPGLAGADGRRVIELEHSRRPPLNLEHETQIDMPSGIRRNDGVSPEHKRPRIGSNIGSTIDGQRPDLSNSTQHPGLDPRDEDKEGPKRRRRSSVGGSYGRGKPLRPTPGLTSEPDGDRLRSEDVSTSGTHGSAAIQALTNTGGRALKRTYQACIRCRKKKLKCDSALPRCTPCQTSNSECHQADVRRQTSYPRGYVEDLEARCQAAEELLSKILPGIEPKEFPSLLDDSILITPAQIHKETPSLPTLDSLRHLMNEDTITTHALADSRDPSGSQPQSARYNPVMEKVIPHPSEANAPPLGDRAFSRWSSSAHPVITEFCRMSDNRSENEDKPFQLNPIEYATIASELGYGHLNVDPTSEADTYDKPTAREFSMSSSDFWTRQMKAEDELREKEQRAAAGFGWTFPPQDREMARRVIDKFFEGINRYRPILDEDAFKREYGRLCRGTISIEAGFDPRFIACAHLVFALGTTMMDVEERQTKSALTQGLTEGLSFPLLRDPSHSSRPQEQLTPIALPGAAAMLDRPLPANGFVFPLGHSTLFNHLDVKENTDGIGKDWDAWPSASYFFQQGIRVSKAPSANSIQDLQKMILVYTWYSCKVPLRVLWRSMCNIATMCLELGLHEDQGKHRVEGREAEVNKQLFWTCFKLDQDLASLLGHDPSLKNSDVSYATSFVRSQGPLVAWPALSELSVIKAEILTRLYQQEPSSEQIVIAHHQLVQRLENFLSSLPSGCVDLQKVWTLKTNVLGEGEDTYTQQQYEPEEVVDTAHVMLEYYTTYNLCVRAVFMNMDIDKEARNQAMNQAMIASRSAIIAHVHLSHFASTFILTLPCNLFVDTLVLLNGATQGLKALSRDEVQTVTRMAIQMLSDPRWSTESRPIGETARILQMFYEECFGKASDGGEDRQQGVS</sequence>
<dbReference type="GO" id="GO:0003677">
    <property type="term" value="F:DNA binding"/>
    <property type="evidence" value="ECO:0007669"/>
    <property type="project" value="UniProtKB-KW"/>
</dbReference>
<feature type="domain" description="Zn(2)-C6 fungal-type" evidence="6">
    <location>
        <begin position="389"/>
        <end position="417"/>
    </location>
</feature>
<dbReference type="GO" id="GO:0006351">
    <property type="term" value="P:DNA-templated transcription"/>
    <property type="evidence" value="ECO:0007669"/>
    <property type="project" value="InterPro"/>
</dbReference>
<organism evidence="7 8">
    <name type="scientific">Naganishia liquefaciens</name>
    <dbReference type="NCBI Taxonomy" id="104408"/>
    <lineage>
        <taxon>Eukaryota</taxon>
        <taxon>Fungi</taxon>
        <taxon>Dikarya</taxon>
        <taxon>Basidiomycota</taxon>
        <taxon>Agaricomycotina</taxon>
        <taxon>Tremellomycetes</taxon>
        <taxon>Filobasidiales</taxon>
        <taxon>Filobasidiaceae</taxon>
        <taxon>Naganishia</taxon>
    </lineage>
</organism>
<dbReference type="EMBL" id="BLZA01000040">
    <property type="protein sequence ID" value="GHJ89227.1"/>
    <property type="molecule type" value="Genomic_DNA"/>
</dbReference>
<dbReference type="Gene3D" id="4.10.240.10">
    <property type="entry name" value="Zn(2)-C6 fungal-type DNA-binding domain"/>
    <property type="match status" value="1"/>
</dbReference>
<evidence type="ECO:0000256" key="4">
    <source>
        <dbReference type="ARBA" id="ARBA00023242"/>
    </source>
</evidence>
<feature type="region of interest" description="Disordered" evidence="5">
    <location>
        <begin position="158"/>
        <end position="180"/>
    </location>
</feature>
<comment type="subcellular location">
    <subcellularLocation>
        <location evidence="1">Nucleus</location>
    </subcellularLocation>
</comment>
<dbReference type="GO" id="GO:0005634">
    <property type="term" value="C:nucleus"/>
    <property type="evidence" value="ECO:0007669"/>
    <property type="project" value="UniProtKB-SubCell"/>
</dbReference>
<dbReference type="Pfam" id="PF04082">
    <property type="entry name" value="Fungal_trans"/>
    <property type="match status" value="1"/>
</dbReference>
<feature type="region of interest" description="Disordered" evidence="5">
    <location>
        <begin position="1"/>
        <end position="69"/>
    </location>
</feature>
<evidence type="ECO:0000313" key="7">
    <source>
        <dbReference type="EMBL" id="GHJ89227.1"/>
    </source>
</evidence>
<dbReference type="InterPro" id="IPR001138">
    <property type="entry name" value="Zn2Cys6_DnaBD"/>
</dbReference>
<feature type="compositionally biased region" description="Basic and acidic residues" evidence="5">
    <location>
        <begin position="275"/>
        <end position="284"/>
    </location>
</feature>
<dbReference type="PROSITE" id="PS00463">
    <property type="entry name" value="ZN2_CY6_FUNGAL_1"/>
    <property type="match status" value="1"/>
</dbReference>
<evidence type="ECO:0000256" key="3">
    <source>
        <dbReference type="ARBA" id="ARBA00023125"/>
    </source>
</evidence>
<feature type="compositionally biased region" description="Basic and acidic residues" evidence="5">
    <location>
        <begin position="254"/>
        <end position="267"/>
    </location>
</feature>
<gene>
    <name evidence="7" type="ORF">NliqN6_5629</name>
</gene>
<dbReference type="GO" id="GO:0000981">
    <property type="term" value="F:DNA-binding transcription factor activity, RNA polymerase II-specific"/>
    <property type="evidence" value="ECO:0007669"/>
    <property type="project" value="InterPro"/>
</dbReference>
<name>A0A8H3TY24_9TREE</name>
<dbReference type="Proteomes" id="UP000620104">
    <property type="component" value="Unassembled WGS sequence"/>
</dbReference>
<reference evidence="7" key="1">
    <citation type="submission" date="2020-07" db="EMBL/GenBank/DDBJ databases">
        <title>Draft Genome Sequence of a Deep-Sea Yeast, Naganishia (Cryptococcus) liquefaciens strain N6.</title>
        <authorList>
            <person name="Han Y.W."/>
            <person name="Kajitani R."/>
            <person name="Morimoto H."/>
            <person name="Parhat M."/>
            <person name="Tsubouchi H."/>
            <person name="Bakenova O."/>
            <person name="Ogata M."/>
            <person name="Argunhan B."/>
            <person name="Aoki R."/>
            <person name="Kajiwara S."/>
            <person name="Itoh T."/>
            <person name="Iwasaki H."/>
        </authorList>
    </citation>
    <scope>NUCLEOTIDE SEQUENCE</scope>
    <source>
        <strain evidence="7">N6</strain>
    </source>
</reference>
<keyword evidence="4" id="KW-0539">Nucleus</keyword>
<dbReference type="OrthoDB" id="4064873at2759"/>
<feature type="compositionally biased region" description="Polar residues" evidence="5">
    <location>
        <begin position="292"/>
        <end position="310"/>
    </location>
</feature>
<dbReference type="PANTHER" id="PTHR46910:SF3">
    <property type="entry name" value="HALOTOLERANCE PROTEIN 9-RELATED"/>
    <property type="match status" value="1"/>
</dbReference>
<dbReference type="InterPro" id="IPR036864">
    <property type="entry name" value="Zn2-C6_fun-type_DNA-bd_sf"/>
</dbReference>
<dbReference type="InterPro" id="IPR007219">
    <property type="entry name" value="XnlR_reg_dom"/>
</dbReference>
<accession>A0A8H3TY24</accession>
<dbReference type="PANTHER" id="PTHR46910">
    <property type="entry name" value="TRANSCRIPTION FACTOR PDR1"/>
    <property type="match status" value="1"/>
</dbReference>
<dbReference type="GO" id="GO:0008270">
    <property type="term" value="F:zinc ion binding"/>
    <property type="evidence" value="ECO:0007669"/>
    <property type="project" value="InterPro"/>
</dbReference>